<organism evidence="4 5">
    <name type="scientific">Parathielavia hyrcaniae</name>
    <dbReference type="NCBI Taxonomy" id="113614"/>
    <lineage>
        <taxon>Eukaryota</taxon>
        <taxon>Fungi</taxon>
        <taxon>Dikarya</taxon>
        <taxon>Ascomycota</taxon>
        <taxon>Pezizomycotina</taxon>
        <taxon>Sordariomycetes</taxon>
        <taxon>Sordariomycetidae</taxon>
        <taxon>Sordariales</taxon>
        <taxon>Chaetomiaceae</taxon>
        <taxon>Parathielavia</taxon>
    </lineage>
</organism>
<feature type="compositionally biased region" description="Polar residues" evidence="2">
    <location>
        <begin position="202"/>
        <end position="212"/>
    </location>
</feature>
<dbReference type="Gene3D" id="3.30.160.60">
    <property type="entry name" value="Classic Zinc Finger"/>
    <property type="match status" value="2"/>
</dbReference>
<dbReference type="AlphaFoldDB" id="A0AAN6Q0H9"/>
<name>A0AAN6Q0H9_9PEZI</name>
<feature type="region of interest" description="Disordered" evidence="2">
    <location>
        <begin position="162"/>
        <end position="232"/>
    </location>
</feature>
<feature type="domain" description="C2H2-type" evidence="3">
    <location>
        <begin position="235"/>
        <end position="264"/>
    </location>
</feature>
<evidence type="ECO:0000256" key="1">
    <source>
        <dbReference type="PROSITE-ProRule" id="PRU00042"/>
    </source>
</evidence>
<dbReference type="SMART" id="SM00355">
    <property type="entry name" value="ZnF_C2H2"/>
    <property type="match status" value="3"/>
</dbReference>
<dbReference type="PROSITE" id="PS50157">
    <property type="entry name" value="ZINC_FINGER_C2H2_2"/>
    <property type="match status" value="1"/>
</dbReference>
<evidence type="ECO:0000256" key="2">
    <source>
        <dbReference type="SAM" id="MobiDB-lite"/>
    </source>
</evidence>
<reference evidence="4" key="2">
    <citation type="submission" date="2023-05" db="EMBL/GenBank/DDBJ databases">
        <authorList>
            <consortium name="Lawrence Berkeley National Laboratory"/>
            <person name="Steindorff A."/>
            <person name="Hensen N."/>
            <person name="Bonometti L."/>
            <person name="Westerberg I."/>
            <person name="Brannstrom I.O."/>
            <person name="Guillou S."/>
            <person name="Cros-Aarteil S."/>
            <person name="Calhoun S."/>
            <person name="Haridas S."/>
            <person name="Kuo A."/>
            <person name="Mondo S."/>
            <person name="Pangilinan J."/>
            <person name="Riley R."/>
            <person name="Labutti K."/>
            <person name="Andreopoulos B."/>
            <person name="Lipzen A."/>
            <person name="Chen C."/>
            <person name="Yanf M."/>
            <person name="Daum C."/>
            <person name="Ng V."/>
            <person name="Clum A."/>
            <person name="Ohm R."/>
            <person name="Martin F."/>
            <person name="Silar P."/>
            <person name="Natvig D."/>
            <person name="Lalanne C."/>
            <person name="Gautier V."/>
            <person name="Ament-Velasquez S.L."/>
            <person name="Kruys A."/>
            <person name="Hutchinson M.I."/>
            <person name="Powell A.J."/>
            <person name="Barry K."/>
            <person name="Miller A.N."/>
            <person name="Grigoriev I.V."/>
            <person name="Debuchy R."/>
            <person name="Gladieux P."/>
            <person name="Thoren M.H."/>
            <person name="Johannesson H."/>
        </authorList>
    </citation>
    <scope>NUCLEOTIDE SEQUENCE</scope>
    <source>
        <strain evidence="4">CBS 757.83</strain>
    </source>
</reference>
<dbReference type="GO" id="GO:0008270">
    <property type="term" value="F:zinc ion binding"/>
    <property type="evidence" value="ECO:0007669"/>
    <property type="project" value="UniProtKB-KW"/>
</dbReference>
<feature type="compositionally biased region" description="Low complexity" evidence="2">
    <location>
        <begin position="220"/>
        <end position="230"/>
    </location>
</feature>
<proteinExistence type="predicted"/>
<keyword evidence="1" id="KW-0863">Zinc-finger</keyword>
<dbReference type="Proteomes" id="UP001305647">
    <property type="component" value="Unassembled WGS sequence"/>
</dbReference>
<feature type="compositionally biased region" description="Polar residues" evidence="2">
    <location>
        <begin position="164"/>
        <end position="193"/>
    </location>
</feature>
<accession>A0AAN6Q0H9</accession>
<evidence type="ECO:0000313" key="4">
    <source>
        <dbReference type="EMBL" id="KAK4101253.1"/>
    </source>
</evidence>
<keyword evidence="1" id="KW-0479">Metal-binding</keyword>
<protein>
    <recommendedName>
        <fullName evidence="3">C2H2-type domain-containing protein</fullName>
    </recommendedName>
</protein>
<comment type="caution">
    <text evidence="4">The sequence shown here is derived from an EMBL/GenBank/DDBJ whole genome shotgun (WGS) entry which is preliminary data.</text>
</comment>
<evidence type="ECO:0000313" key="5">
    <source>
        <dbReference type="Proteomes" id="UP001305647"/>
    </source>
</evidence>
<keyword evidence="5" id="KW-1185">Reference proteome</keyword>
<keyword evidence="1" id="KW-0862">Zinc</keyword>
<dbReference type="InterPro" id="IPR013087">
    <property type="entry name" value="Znf_C2H2_type"/>
</dbReference>
<evidence type="ECO:0000259" key="3">
    <source>
        <dbReference type="PROSITE" id="PS50157"/>
    </source>
</evidence>
<gene>
    <name evidence="4" type="ORF">N658DRAFT_486283</name>
</gene>
<sequence length="326" mass="36112">MLSRSIKFREEGNLESSNHLVDTIFRGLHVHWSFIEKPKHYPLKAHGYRAATSSEPAQPGWDPEEATIDPQLLSAGYPPTGFLSQDSYSWGDYPATVSSPSSSYDSPPYTAWTYPSNEQYQTSDRQEPYSSTSVATSLAAGIDHGLDAGFSHAAVDGAAHGANTLPSWPTQDSSFPSHPSTDPTLVAQINDQPNGFDYYNHYYTQDAGNQQYGPDDGDFAPAGPSSAPAGPERPYKCTFTGCTHSERRQCDLTKHMKNHTKPNKCDICVAGGAETKDLNRHMWTNHPAEAKRRGVPKDEVQCPGCEYKGRKDNVKRHWDTIHKKKH</sequence>
<dbReference type="EMBL" id="MU863636">
    <property type="protein sequence ID" value="KAK4101253.1"/>
    <property type="molecule type" value="Genomic_DNA"/>
</dbReference>
<reference evidence="4" key="1">
    <citation type="journal article" date="2023" name="Mol. Phylogenet. Evol.">
        <title>Genome-scale phylogeny and comparative genomics of the fungal order Sordariales.</title>
        <authorList>
            <person name="Hensen N."/>
            <person name="Bonometti L."/>
            <person name="Westerberg I."/>
            <person name="Brannstrom I.O."/>
            <person name="Guillou S."/>
            <person name="Cros-Aarteil S."/>
            <person name="Calhoun S."/>
            <person name="Haridas S."/>
            <person name="Kuo A."/>
            <person name="Mondo S."/>
            <person name="Pangilinan J."/>
            <person name="Riley R."/>
            <person name="LaButti K."/>
            <person name="Andreopoulos B."/>
            <person name="Lipzen A."/>
            <person name="Chen C."/>
            <person name="Yan M."/>
            <person name="Daum C."/>
            <person name="Ng V."/>
            <person name="Clum A."/>
            <person name="Steindorff A."/>
            <person name="Ohm R.A."/>
            <person name="Martin F."/>
            <person name="Silar P."/>
            <person name="Natvig D.O."/>
            <person name="Lalanne C."/>
            <person name="Gautier V."/>
            <person name="Ament-Velasquez S.L."/>
            <person name="Kruys A."/>
            <person name="Hutchinson M.I."/>
            <person name="Powell A.J."/>
            <person name="Barry K."/>
            <person name="Miller A.N."/>
            <person name="Grigoriev I.V."/>
            <person name="Debuchy R."/>
            <person name="Gladieux P."/>
            <person name="Hiltunen Thoren M."/>
            <person name="Johannesson H."/>
        </authorList>
    </citation>
    <scope>NUCLEOTIDE SEQUENCE</scope>
    <source>
        <strain evidence="4">CBS 757.83</strain>
    </source>
</reference>